<name>A0A212S8P8_RHOAC</name>
<dbReference type="InterPro" id="IPR018594">
    <property type="entry name" value="DUF2023"/>
</dbReference>
<dbReference type="Pfam" id="PF09633">
    <property type="entry name" value="DUF2023"/>
    <property type="match status" value="1"/>
</dbReference>
<dbReference type="RefSeq" id="WP_088522205.1">
    <property type="nucleotide sequence ID" value="NZ_FYDG01000016.1"/>
</dbReference>
<reference evidence="3" key="1">
    <citation type="submission" date="2017-06" db="EMBL/GenBank/DDBJ databases">
        <authorList>
            <person name="Varghese N."/>
            <person name="Submissions S."/>
        </authorList>
    </citation>
    <scope>NUCLEOTIDE SEQUENCE [LARGE SCALE GENOMIC DNA]</scope>
    <source>
        <strain evidence="3">DSM 137</strain>
    </source>
</reference>
<evidence type="ECO:0000313" key="3">
    <source>
        <dbReference type="Proteomes" id="UP000198418"/>
    </source>
</evidence>
<sequence length="141" mass="15626">MAEPIALITKVIEAQPFAPACALEGNAFLRLLNHHVYEYGRGVRALFLMTLTHGELTSAVERLQRLGVDHFVQNVCPAKANLFFGRAAFVDVARALATRPLNLLTPEEDFMLGALLGYDREQQCLRYLARRQSVALATAAE</sequence>
<dbReference type="InterPro" id="IPR036780">
    <property type="entry name" value="PG1857-like_sf"/>
</dbReference>
<proteinExistence type="predicted"/>
<feature type="domain" description="DUF2023" evidence="1">
    <location>
        <begin position="30"/>
        <end position="130"/>
    </location>
</feature>
<gene>
    <name evidence="2" type="ORF">SAMN06265338_11610</name>
</gene>
<dbReference type="Gene3D" id="3.30.2190.10">
    <property type="entry name" value="PG1857-like"/>
    <property type="match status" value="1"/>
</dbReference>
<protein>
    <recommendedName>
        <fullName evidence="1">DUF2023 domain-containing protein</fullName>
    </recommendedName>
</protein>
<dbReference type="AlphaFoldDB" id="A0A212S8P8"/>
<organism evidence="2 3">
    <name type="scientific">Rhodoblastus acidophilus</name>
    <name type="common">Rhodopseudomonas acidophila</name>
    <dbReference type="NCBI Taxonomy" id="1074"/>
    <lineage>
        <taxon>Bacteria</taxon>
        <taxon>Pseudomonadati</taxon>
        <taxon>Pseudomonadota</taxon>
        <taxon>Alphaproteobacteria</taxon>
        <taxon>Hyphomicrobiales</taxon>
        <taxon>Rhodoblastaceae</taxon>
        <taxon>Rhodoblastus</taxon>
    </lineage>
</organism>
<dbReference type="SUPFAM" id="SSF160448">
    <property type="entry name" value="PG1857-like"/>
    <property type="match status" value="1"/>
</dbReference>
<dbReference type="EMBL" id="FYDG01000016">
    <property type="protein sequence ID" value="SNB81612.1"/>
    <property type="molecule type" value="Genomic_DNA"/>
</dbReference>
<accession>A0A212S8P8</accession>
<dbReference type="OrthoDB" id="8138867at2"/>
<keyword evidence="3" id="KW-1185">Reference proteome</keyword>
<evidence type="ECO:0000313" key="2">
    <source>
        <dbReference type="EMBL" id="SNB81612.1"/>
    </source>
</evidence>
<evidence type="ECO:0000259" key="1">
    <source>
        <dbReference type="Pfam" id="PF09633"/>
    </source>
</evidence>
<dbReference type="Proteomes" id="UP000198418">
    <property type="component" value="Unassembled WGS sequence"/>
</dbReference>